<dbReference type="InterPro" id="IPR017516">
    <property type="entry name" value="AbrB_dup"/>
</dbReference>
<name>A0A6M8HQG5_9PROT</name>
<feature type="transmembrane region" description="Helical" evidence="2">
    <location>
        <begin position="113"/>
        <end position="139"/>
    </location>
</feature>
<dbReference type="KEGG" id="lck:HN018_11605"/>
<keyword evidence="2" id="KW-0812">Transmembrane</keyword>
<reference evidence="3 4" key="1">
    <citation type="journal article" date="2014" name="World J. Microbiol. Biotechnol.">
        <title>Biodiversity and physiological characteristics of Antarctic and Arctic lichens-associated bacteria.</title>
        <authorList>
            <person name="Lee Y.M."/>
            <person name="Kim E.H."/>
            <person name="Lee H.K."/>
            <person name="Hong S.G."/>
        </authorList>
    </citation>
    <scope>NUCLEOTIDE SEQUENCE [LARGE SCALE GENOMIC DNA]</scope>
    <source>
        <strain evidence="3 4">PAMC 26569</strain>
    </source>
</reference>
<feature type="region of interest" description="Disordered" evidence="1">
    <location>
        <begin position="1"/>
        <end position="23"/>
    </location>
</feature>
<organism evidence="3 4">
    <name type="scientific">Lichenicola cladoniae</name>
    <dbReference type="NCBI Taxonomy" id="1484109"/>
    <lineage>
        <taxon>Bacteria</taxon>
        <taxon>Pseudomonadati</taxon>
        <taxon>Pseudomonadota</taxon>
        <taxon>Alphaproteobacteria</taxon>
        <taxon>Acetobacterales</taxon>
        <taxon>Acetobacteraceae</taxon>
        <taxon>Lichenicola</taxon>
    </lineage>
</organism>
<keyword evidence="2" id="KW-0472">Membrane</keyword>
<gene>
    <name evidence="3" type="ORF">HN018_11605</name>
</gene>
<keyword evidence="4" id="KW-1185">Reference proteome</keyword>
<dbReference type="PANTHER" id="PTHR38457">
    <property type="entry name" value="REGULATOR ABRB-RELATED"/>
    <property type="match status" value="1"/>
</dbReference>
<feature type="transmembrane region" description="Helical" evidence="2">
    <location>
        <begin position="81"/>
        <end position="101"/>
    </location>
</feature>
<dbReference type="AlphaFoldDB" id="A0A6M8HQG5"/>
<protein>
    <submittedName>
        <fullName evidence="3">AbrB family transcriptional regulator</fullName>
    </submittedName>
</protein>
<keyword evidence="2" id="KW-1133">Transmembrane helix</keyword>
<dbReference type="InterPro" id="IPR007820">
    <property type="entry name" value="AbrB_fam"/>
</dbReference>
<feature type="transmembrane region" description="Helical" evidence="2">
    <location>
        <begin position="176"/>
        <end position="193"/>
    </location>
</feature>
<proteinExistence type="predicted"/>
<dbReference type="EMBL" id="CP053708">
    <property type="protein sequence ID" value="QKE90592.1"/>
    <property type="molecule type" value="Genomic_DNA"/>
</dbReference>
<feature type="transmembrane region" description="Helical" evidence="2">
    <location>
        <begin position="291"/>
        <end position="312"/>
    </location>
</feature>
<evidence type="ECO:0000313" key="4">
    <source>
        <dbReference type="Proteomes" id="UP000500767"/>
    </source>
</evidence>
<feature type="transmembrane region" description="Helical" evidence="2">
    <location>
        <begin position="145"/>
        <end position="164"/>
    </location>
</feature>
<feature type="transmembrane region" description="Helical" evidence="2">
    <location>
        <begin position="34"/>
        <end position="52"/>
    </location>
</feature>
<evidence type="ECO:0000256" key="1">
    <source>
        <dbReference type="SAM" id="MobiDB-lite"/>
    </source>
</evidence>
<dbReference type="NCBIfam" id="TIGR03082">
    <property type="entry name" value="Gneg_AbrB_dup"/>
    <property type="match status" value="2"/>
</dbReference>
<accession>A0A6M8HQG5</accession>
<evidence type="ECO:0000313" key="3">
    <source>
        <dbReference type="EMBL" id="QKE90592.1"/>
    </source>
</evidence>
<dbReference type="GO" id="GO:0016020">
    <property type="term" value="C:membrane"/>
    <property type="evidence" value="ECO:0007669"/>
    <property type="project" value="InterPro"/>
</dbReference>
<dbReference type="GO" id="GO:0010468">
    <property type="term" value="P:regulation of gene expression"/>
    <property type="evidence" value="ECO:0007669"/>
    <property type="project" value="InterPro"/>
</dbReference>
<evidence type="ECO:0000256" key="2">
    <source>
        <dbReference type="SAM" id="Phobius"/>
    </source>
</evidence>
<dbReference type="Proteomes" id="UP000500767">
    <property type="component" value="Chromosome"/>
</dbReference>
<dbReference type="Pfam" id="PF05145">
    <property type="entry name" value="AbrB"/>
    <property type="match status" value="1"/>
</dbReference>
<sequence length="388" mass="39661">MLQRFSGAARDDDRACPAAPLPRHPRCGPGSNRGVTAAILLLGLSALLVFGLEAIHMPAALLLGPVVAAIMLASRGCPVSIPRPVFLAAQALVGCMIATKLPSSLFGEVTARWPMFLAGIGSTLIASLALGAVLARFGVLPGTTAIWGVMPGAATVMTLMSASYGADMQLVAFSQYFRVACVATISSAVSRLWTAGAGGAVAMTGWFAPLPPIPIAETLLLAGLGALAGIRLRIPGGPLLVPMFAGMVLCDSGVMTIVIPPWLLAIAYAVLGWGIGMRFTPLVLRNAAHAFPGILASIVSLIALGGLFAYGLHRFDGIAPLTAYLATSPGGADTVAIIAASSPVDVPFVMTMQMGRFLLVLLAGPVLARLVAKAVQGGTGSMRFSGPQ</sequence>
<dbReference type="PANTHER" id="PTHR38457:SF1">
    <property type="entry name" value="REGULATOR ABRB-RELATED"/>
    <property type="match status" value="1"/>
</dbReference>
<feature type="transmembrane region" description="Helical" evidence="2">
    <location>
        <begin position="213"/>
        <end position="232"/>
    </location>
</feature>
<dbReference type="PIRSF" id="PIRSF038991">
    <property type="entry name" value="Protein_AbrB"/>
    <property type="match status" value="1"/>
</dbReference>
<feature type="transmembrane region" description="Helical" evidence="2">
    <location>
        <begin position="354"/>
        <end position="372"/>
    </location>
</feature>